<feature type="domain" description="TadE-like" evidence="2">
    <location>
        <begin position="12"/>
        <end position="54"/>
    </location>
</feature>
<keyword evidence="1" id="KW-0472">Membrane</keyword>
<dbReference type="RefSeq" id="WP_038267560.1">
    <property type="nucleotide sequence ID" value="NZ_FSRH01000004.1"/>
</dbReference>
<proteinExistence type="predicted"/>
<reference evidence="3 4" key="1">
    <citation type="submission" date="2014-03" db="EMBL/GenBank/DDBJ databases">
        <title>Genome sequence of Clostridium litorale W6, DSM 5388.</title>
        <authorList>
            <person name="Poehlein A."/>
            <person name="Jagirdar A."/>
            <person name="Khonsari B."/>
            <person name="Chibani C.M."/>
            <person name="Gutierrez Gutierrez D.A."/>
            <person name="Davydova E."/>
            <person name="Alghaithi H.S."/>
            <person name="Nair K.P."/>
            <person name="Dhamotharan K."/>
            <person name="Chandran L."/>
            <person name="G W."/>
            <person name="Daniel R."/>
        </authorList>
    </citation>
    <scope>NUCLEOTIDE SEQUENCE [LARGE SCALE GENOMIC DNA]</scope>
    <source>
        <strain evidence="3 4">W6</strain>
    </source>
</reference>
<evidence type="ECO:0000259" key="2">
    <source>
        <dbReference type="Pfam" id="PF07811"/>
    </source>
</evidence>
<evidence type="ECO:0000313" key="4">
    <source>
        <dbReference type="Proteomes" id="UP000027946"/>
    </source>
</evidence>
<evidence type="ECO:0000313" key="3">
    <source>
        <dbReference type="EMBL" id="KDR93774.1"/>
    </source>
</evidence>
<dbReference type="STRING" id="1121324.CLIT_23c00460"/>
<protein>
    <recommendedName>
        <fullName evidence="2">TadE-like domain-containing protein</fullName>
    </recommendedName>
</protein>
<dbReference type="InterPro" id="IPR012495">
    <property type="entry name" value="TadE-like_dom"/>
</dbReference>
<dbReference type="AlphaFoldDB" id="A0A069R9N1"/>
<accession>A0A069R9N1</accession>
<dbReference type="Proteomes" id="UP000027946">
    <property type="component" value="Unassembled WGS sequence"/>
</dbReference>
<gene>
    <name evidence="3" type="ORF">CLIT_23c00460</name>
</gene>
<feature type="transmembrane region" description="Helical" evidence="1">
    <location>
        <begin position="12"/>
        <end position="33"/>
    </location>
</feature>
<name>A0A069R9N1_PEPLI</name>
<dbReference type="Pfam" id="PF07811">
    <property type="entry name" value="TadE"/>
    <property type="match status" value="1"/>
</dbReference>
<dbReference type="EMBL" id="JJMM01000026">
    <property type="protein sequence ID" value="KDR93774.1"/>
    <property type="molecule type" value="Genomic_DNA"/>
</dbReference>
<keyword evidence="1" id="KW-0812">Transmembrane</keyword>
<keyword evidence="1" id="KW-1133">Transmembrane helix</keyword>
<keyword evidence="4" id="KW-1185">Reference proteome</keyword>
<dbReference type="eggNOG" id="COG4961">
    <property type="taxonomic scope" value="Bacteria"/>
</dbReference>
<organism evidence="3 4">
    <name type="scientific">Peptoclostridium litorale DSM 5388</name>
    <dbReference type="NCBI Taxonomy" id="1121324"/>
    <lineage>
        <taxon>Bacteria</taxon>
        <taxon>Bacillati</taxon>
        <taxon>Bacillota</taxon>
        <taxon>Clostridia</taxon>
        <taxon>Peptostreptococcales</taxon>
        <taxon>Peptoclostridiaceae</taxon>
        <taxon>Peptoclostridium</taxon>
    </lineage>
</organism>
<sequence>MSKDKWVKNRKGQTLIELALVLPILLMLVFGIIEFGRVFNAYVLVSNASREGARQASVGKADSDVRTKVKDVASSLGLEEGDININPGKGSRDYGDQVTVTVNYELPIIAPLIDVILDPDGDGNYQLQVSTSMRVEKE</sequence>
<dbReference type="OrthoDB" id="1683505at2"/>
<evidence type="ECO:0000256" key="1">
    <source>
        <dbReference type="SAM" id="Phobius"/>
    </source>
</evidence>
<comment type="caution">
    <text evidence="3">The sequence shown here is derived from an EMBL/GenBank/DDBJ whole genome shotgun (WGS) entry which is preliminary data.</text>
</comment>